<dbReference type="InterPro" id="IPR009325">
    <property type="entry name" value="DUF983"/>
</dbReference>
<name>A0A4R6T4G2_9BACT</name>
<gene>
    <name evidence="2" type="ORF">DFQ04_3430</name>
</gene>
<keyword evidence="1" id="KW-1133">Transmembrane helix</keyword>
<dbReference type="Pfam" id="PF06170">
    <property type="entry name" value="DUF983"/>
    <property type="match status" value="1"/>
</dbReference>
<evidence type="ECO:0000313" key="3">
    <source>
        <dbReference type="Proteomes" id="UP000294535"/>
    </source>
</evidence>
<comment type="caution">
    <text evidence="2">The sequence shown here is derived from an EMBL/GenBank/DDBJ whole genome shotgun (WGS) entry which is preliminary data.</text>
</comment>
<sequence>MKLKNSPSLVPSLFSCRCPKCRKGSLFVPFNFKRLGSLFTMNPVCQACGQTFEPEPGFYFGAMFISYAMNTALFILVWVIYSYLTSNFSIVTLLILMGIASILLLPIFFRLSRTIWIYIFIRFDSKAKAD</sequence>
<keyword evidence="1" id="KW-0812">Transmembrane</keyword>
<dbReference type="Proteomes" id="UP000294535">
    <property type="component" value="Unassembled WGS sequence"/>
</dbReference>
<proteinExistence type="predicted"/>
<dbReference type="PROSITE" id="PS51257">
    <property type="entry name" value="PROKAR_LIPOPROTEIN"/>
    <property type="match status" value="1"/>
</dbReference>
<keyword evidence="1" id="KW-0472">Membrane</keyword>
<evidence type="ECO:0000256" key="1">
    <source>
        <dbReference type="SAM" id="Phobius"/>
    </source>
</evidence>
<feature type="transmembrane region" description="Helical" evidence="1">
    <location>
        <begin position="87"/>
        <end position="109"/>
    </location>
</feature>
<dbReference type="AlphaFoldDB" id="A0A4R6T4G2"/>
<reference evidence="2 3" key="1">
    <citation type="submission" date="2019-03" db="EMBL/GenBank/DDBJ databases">
        <title>Genomic Encyclopedia of Type Strains, Phase III (KMG-III): the genomes of soil and plant-associated and newly described type strains.</title>
        <authorList>
            <person name="Whitman W."/>
        </authorList>
    </citation>
    <scope>NUCLEOTIDE SEQUENCE [LARGE SCALE GENOMIC DNA]</scope>
    <source>
        <strain evidence="2 3">CECT 8446</strain>
    </source>
</reference>
<evidence type="ECO:0000313" key="2">
    <source>
        <dbReference type="EMBL" id="TDQ13706.1"/>
    </source>
</evidence>
<keyword evidence="3" id="KW-1185">Reference proteome</keyword>
<protein>
    <submittedName>
        <fullName evidence="2">Uncharacterized protein DUF983</fullName>
    </submittedName>
</protein>
<organism evidence="2 3">
    <name type="scientific">Algoriphagus boseongensis</name>
    <dbReference type="NCBI Taxonomy" id="1442587"/>
    <lineage>
        <taxon>Bacteria</taxon>
        <taxon>Pseudomonadati</taxon>
        <taxon>Bacteroidota</taxon>
        <taxon>Cytophagia</taxon>
        <taxon>Cytophagales</taxon>
        <taxon>Cyclobacteriaceae</taxon>
        <taxon>Algoriphagus</taxon>
    </lineage>
</organism>
<dbReference type="EMBL" id="SNYF01000010">
    <property type="protein sequence ID" value="TDQ13706.1"/>
    <property type="molecule type" value="Genomic_DNA"/>
</dbReference>
<feature type="transmembrane region" description="Helical" evidence="1">
    <location>
        <begin position="58"/>
        <end position="81"/>
    </location>
</feature>
<accession>A0A4R6T4G2</accession>